<dbReference type="PANTHER" id="PTHR12599:SF0">
    <property type="entry name" value="PTERIN-4-ALPHA-CARBINOLAMINE DEHYDRATASE"/>
    <property type="match status" value="1"/>
</dbReference>
<evidence type="ECO:0000313" key="6">
    <source>
        <dbReference type="EMBL" id="MDL9981349.1"/>
    </source>
</evidence>
<accession>A0ABT7N3R8</accession>
<evidence type="ECO:0000256" key="1">
    <source>
        <dbReference type="ARBA" id="ARBA00001554"/>
    </source>
</evidence>
<evidence type="ECO:0000256" key="4">
    <source>
        <dbReference type="ARBA" id="ARBA00021735"/>
    </source>
</evidence>
<comment type="catalytic activity">
    <reaction evidence="1">
        <text>(4aS,6R)-4a-hydroxy-L-erythro-5,6,7,8-tetrahydrobiopterin = (6R)-L-erythro-6,7-dihydrobiopterin + H2O</text>
        <dbReference type="Rhea" id="RHEA:11920"/>
        <dbReference type="ChEBI" id="CHEBI:15377"/>
        <dbReference type="ChEBI" id="CHEBI:15642"/>
        <dbReference type="ChEBI" id="CHEBI:43120"/>
        <dbReference type="EC" id="4.2.1.96"/>
    </reaction>
</comment>
<dbReference type="InterPro" id="IPR036428">
    <property type="entry name" value="PCD_sf"/>
</dbReference>
<evidence type="ECO:0000313" key="7">
    <source>
        <dbReference type="Proteomes" id="UP001235064"/>
    </source>
</evidence>
<comment type="similarity">
    <text evidence="2">Belongs to the pterin-4-alpha-carbinolamine dehydratase family.</text>
</comment>
<keyword evidence="7" id="KW-1185">Reference proteome</keyword>
<dbReference type="CDD" id="cd00488">
    <property type="entry name" value="PCD_DCoH"/>
    <property type="match status" value="1"/>
</dbReference>
<dbReference type="PANTHER" id="PTHR12599">
    <property type="entry name" value="PTERIN-4-ALPHA-CARBINOLAMINE DEHYDRATASE"/>
    <property type="match status" value="1"/>
</dbReference>
<proteinExistence type="inferred from homology"/>
<dbReference type="Proteomes" id="UP001235064">
    <property type="component" value="Unassembled WGS sequence"/>
</dbReference>
<dbReference type="EMBL" id="JASXSZ010000007">
    <property type="protein sequence ID" value="MDL9981349.1"/>
    <property type="molecule type" value="Genomic_DNA"/>
</dbReference>
<evidence type="ECO:0000256" key="2">
    <source>
        <dbReference type="ARBA" id="ARBA00006472"/>
    </source>
</evidence>
<dbReference type="SUPFAM" id="SSF55248">
    <property type="entry name" value="PCD-like"/>
    <property type="match status" value="1"/>
</dbReference>
<dbReference type="Gene3D" id="3.30.1360.20">
    <property type="entry name" value="Transcriptional coactivator/pterin dehydratase"/>
    <property type="match status" value="1"/>
</dbReference>
<gene>
    <name evidence="6" type="ORF">QSV35_18620</name>
</gene>
<sequence>MGTITVEEFRASPGVEDWSAGTAGASATFRTGDFATGATLFAAIAALAEAANHHPDVDIRYSKVDVRLFTHSAGGLTEKDAALAAQISQAARELHVAVDRS</sequence>
<dbReference type="InterPro" id="IPR001533">
    <property type="entry name" value="Pterin_deHydtase"/>
</dbReference>
<name>A0ABT7N3R8_9MICO</name>
<comment type="caution">
    <text evidence="6">The sequence shown here is derived from an EMBL/GenBank/DDBJ whole genome shotgun (WGS) entry which is preliminary data.</text>
</comment>
<evidence type="ECO:0000256" key="5">
    <source>
        <dbReference type="ARBA" id="ARBA00023239"/>
    </source>
</evidence>
<dbReference type="EC" id="4.2.1.96" evidence="3"/>
<protein>
    <recommendedName>
        <fullName evidence="4">Putative pterin-4-alpha-carbinolamine dehydratase</fullName>
        <ecNumber evidence="3">4.2.1.96</ecNumber>
    </recommendedName>
</protein>
<reference evidence="6 7" key="1">
    <citation type="submission" date="2023-06" db="EMBL/GenBank/DDBJ databases">
        <title>Microbacterium sp. nov., isolated from a waste landfill.</title>
        <authorList>
            <person name="Wen W."/>
        </authorList>
    </citation>
    <scope>NUCLEOTIDE SEQUENCE [LARGE SCALE GENOMIC DNA]</scope>
    <source>
        <strain evidence="6 7">ASV49</strain>
    </source>
</reference>
<organism evidence="6 7">
    <name type="scientific">Microbacterium candidum</name>
    <dbReference type="NCBI Taxonomy" id="3041922"/>
    <lineage>
        <taxon>Bacteria</taxon>
        <taxon>Bacillati</taxon>
        <taxon>Actinomycetota</taxon>
        <taxon>Actinomycetes</taxon>
        <taxon>Micrococcales</taxon>
        <taxon>Microbacteriaceae</taxon>
        <taxon>Microbacterium</taxon>
    </lineage>
</organism>
<dbReference type="RefSeq" id="WP_286290434.1">
    <property type="nucleotide sequence ID" value="NZ_JASXSZ010000007.1"/>
</dbReference>
<dbReference type="Pfam" id="PF01329">
    <property type="entry name" value="Pterin_4a"/>
    <property type="match status" value="1"/>
</dbReference>
<keyword evidence="5" id="KW-0456">Lyase</keyword>
<evidence type="ECO:0000256" key="3">
    <source>
        <dbReference type="ARBA" id="ARBA00013252"/>
    </source>
</evidence>